<gene>
    <name evidence="2" type="ORF">JAAARDRAFT_97971</name>
</gene>
<organism evidence="2 3">
    <name type="scientific">Jaapia argillacea MUCL 33604</name>
    <dbReference type="NCBI Taxonomy" id="933084"/>
    <lineage>
        <taxon>Eukaryota</taxon>
        <taxon>Fungi</taxon>
        <taxon>Dikarya</taxon>
        <taxon>Basidiomycota</taxon>
        <taxon>Agaricomycotina</taxon>
        <taxon>Agaricomycetes</taxon>
        <taxon>Agaricomycetidae</taxon>
        <taxon>Jaapiales</taxon>
        <taxon>Jaapiaceae</taxon>
        <taxon>Jaapia</taxon>
    </lineage>
</organism>
<feature type="non-terminal residue" evidence="2">
    <location>
        <position position="74"/>
    </location>
</feature>
<dbReference type="PROSITE" id="PS50181">
    <property type="entry name" value="FBOX"/>
    <property type="match status" value="1"/>
</dbReference>
<dbReference type="AlphaFoldDB" id="A0A067QAJ6"/>
<name>A0A067QAJ6_9AGAM</name>
<dbReference type="EMBL" id="KL197709">
    <property type="protein sequence ID" value="KDQ63959.1"/>
    <property type="molecule type" value="Genomic_DNA"/>
</dbReference>
<dbReference type="InParanoid" id="A0A067QAJ6"/>
<feature type="domain" description="F-box" evidence="1">
    <location>
        <begin position="1"/>
        <end position="46"/>
    </location>
</feature>
<accession>A0A067QAJ6</accession>
<dbReference type="InterPro" id="IPR001810">
    <property type="entry name" value="F-box_dom"/>
</dbReference>
<evidence type="ECO:0000313" key="2">
    <source>
        <dbReference type="EMBL" id="KDQ63959.1"/>
    </source>
</evidence>
<protein>
    <recommendedName>
        <fullName evidence="1">F-box domain-containing protein</fullName>
    </recommendedName>
</protein>
<sequence>LLSIPLELVQPIVDHLEKPSHILALALTCRSLKEILIPSVLNYREITTIWEISSLPLWERMAQNPSLAQNVRSL</sequence>
<evidence type="ECO:0000259" key="1">
    <source>
        <dbReference type="PROSITE" id="PS50181"/>
    </source>
</evidence>
<feature type="non-terminal residue" evidence="2">
    <location>
        <position position="1"/>
    </location>
</feature>
<dbReference type="OrthoDB" id="3249214at2759"/>
<dbReference type="Proteomes" id="UP000027265">
    <property type="component" value="Unassembled WGS sequence"/>
</dbReference>
<reference evidence="3" key="1">
    <citation type="journal article" date="2014" name="Proc. Natl. Acad. Sci. U.S.A.">
        <title>Extensive sampling of basidiomycete genomes demonstrates inadequacy of the white-rot/brown-rot paradigm for wood decay fungi.</title>
        <authorList>
            <person name="Riley R."/>
            <person name="Salamov A.A."/>
            <person name="Brown D.W."/>
            <person name="Nagy L.G."/>
            <person name="Floudas D."/>
            <person name="Held B.W."/>
            <person name="Levasseur A."/>
            <person name="Lombard V."/>
            <person name="Morin E."/>
            <person name="Otillar R."/>
            <person name="Lindquist E.A."/>
            <person name="Sun H."/>
            <person name="LaButti K.M."/>
            <person name="Schmutz J."/>
            <person name="Jabbour D."/>
            <person name="Luo H."/>
            <person name="Baker S.E."/>
            <person name="Pisabarro A.G."/>
            <person name="Walton J.D."/>
            <person name="Blanchette R.A."/>
            <person name="Henrissat B."/>
            <person name="Martin F."/>
            <person name="Cullen D."/>
            <person name="Hibbett D.S."/>
            <person name="Grigoriev I.V."/>
        </authorList>
    </citation>
    <scope>NUCLEOTIDE SEQUENCE [LARGE SCALE GENOMIC DNA]</scope>
    <source>
        <strain evidence="3">MUCL 33604</strain>
    </source>
</reference>
<dbReference type="HOGENOM" id="CLU_189352_0_0_1"/>
<keyword evidence="3" id="KW-1185">Reference proteome</keyword>
<proteinExistence type="predicted"/>
<evidence type="ECO:0000313" key="3">
    <source>
        <dbReference type="Proteomes" id="UP000027265"/>
    </source>
</evidence>